<accession>F7XTY5</accession>
<keyword evidence="2" id="KW-1185">Reference proteome</keyword>
<reference evidence="1 2" key="1">
    <citation type="journal article" date="2011" name="Mol. Biol. Evol.">
        <title>Phylogenomic evidence for the presence of a flagellum and cbb3 oxidase in the free-living mitochondrial ancestor.</title>
        <authorList>
            <person name="Sassera D."/>
            <person name="Lo N."/>
            <person name="Epis S."/>
            <person name="D'Auria G."/>
            <person name="Montagna M."/>
            <person name="Comandatore F."/>
            <person name="Horner D."/>
            <person name="Pereto J."/>
            <person name="Luciano A.M."/>
            <person name="Franciosi F."/>
            <person name="Ferri E."/>
            <person name="Crotti E."/>
            <person name="Bazzocchi C."/>
            <person name="Daffonchio D."/>
            <person name="Sacchi L."/>
            <person name="Moya A."/>
            <person name="Latorre A."/>
            <person name="Bandi C."/>
        </authorList>
    </citation>
    <scope>NUCLEOTIDE SEQUENCE [LARGE SCALE GENOMIC DNA]</scope>
    <source>
        <strain evidence="1 2">IricVA</strain>
    </source>
</reference>
<name>F7XTY5_MIDMI</name>
<dbReference type="HOGENOM" id="CLU_3218697_0_0_5"/>
<evidence type="ECO:0000313" key="2">
    <source>
        <dbReference type="Proteomes" id="UP000006639"/>
    </source>
</evidence>
<gene>
    <name evidence="1" type="ordered locus">midi_01067</name>
</gene>
<dbReference type="KEGG" id="mmn:midi_01067"/>
<evidence type="ECO:0000313" key="1">
    <source>
        <dbReference type="EMBL" id="AEI89344.1"/>
    </source>
</evidence>
<dbReference type="Proteomes" id="UP000006639">
    <property type="component" value="Chromosome"/>
</dbReference>
<protein>
    <submittedName>
        <fullName evidence="1">Uncharacterized protein</fullName>
    </submittedName>
</protein>
<dbReference type="AlphaFoldDB" id="F7XTY5"/>
<proteinExistence type="predicted"/>
<organism evidence="1 2">
    <name type="scientific">Midichloria mitochondrii (strain IricVA)</name>
    <dbReference type="NCBI Taxonomy" id="696127"/>
    <lineage>
        <taxon>Bacteria</taxon>
        <taxon>Pseudomonadati</taxon>
        <taxon>Pseudomonadota</taxon>
        <taxon>Alphaproteobacteria</taxon>
        <taxon>Rickettsiales</taxon>
        <taxon>Candidatus Midichloriaceae</taxon>
        <taxon>Candidatus Midichloria</taxon>
    </lineage>
</organism>
<dbReference type="EMBL" id="CP002130">
    <property type="protein sequence ID" value="AEI89344.1"/>
    <property type="molecule type" value="Genomic_DNA"/>
</dbReference>
<sequence length="44" mass="4740">MFAFTASIVWLSSTAGSSVIVMEGVKGKKSEQEKIDIPLVNKVL</sequence>